<dbReference type="RefSeq" id="XP_044565144.1">
    <property type="nucleotide sequence ID" value="XM_044704298.1"/>
</dbReference>
<dbReference type="GO" id="GO:0003682">
    <property type="term" value="F:chromatin binding"/>
    <property type="evidence" value="ECO:0007669"/>
    <property type="project" value="InterPro"/>
</dbReference>
<proteinExistence type="predicted"/>
<dbReference type="VEuPathDB" id="AmoebaDB:FDP41_013645"/>
<evidence type="ECO:0008006" key="3">
    <source>
        <dbReference type="Google" id="ProtNLM"/>
    </source>
</evidence>
<dbReference type="VEuPathDB" id="AmoebaDB:NfTy_027440"/>
<dbReference type="GO" id="GO:0005737">
    <property type="term" value="C:cytoplasm"/>
    <property type="evidence" value="ECO:0007669"/>
    <property type="project" value="TreeGrafter"/>
</dbReference>
<keyword evidence="2" id="KW-1185">Reference proteome</keyword>
<name>A0A6A5C0J6_NAEFO</name>
<dbReference type="InterPro" id="IPR015915">
    <property type="entry name" value="Kelch-typ_b-propeller"/>
</dbReference>
<protein>
    <recommendedName>
        <fullName evidence="3">Galactose oxidase</fullName>
    </recommendedName>
</protein>
<dbReference type="SUPFAM" id="SSF117281">
    <property type="entry name" value="Kelch motif"/>
    <property type="match status" value="2"/>
</dbReference>
<dbReference type="OMA" id="CHAPARH"/>
<dbReference type="VEuPathDB" id="AmoebaDB:NF0043350"/>
<dbReference type="GeneID" id="68120860"/>
<dbReference type="Pfam" id="PF24681">
    <property type="entry name" value="Kelch_KLHDC2_KLHL20_DRC7"/>
    <property type="match status" value="1"/>
</dbReference>
<dbReference type="AlphaFoldDB" id="A0A6A5C0J6"/>
<comment type="caution">
    <text evidence="1">The sequence shown here is derived from an EMBL/GenBank/DDBJ whole genome shotgun (WGS) entry which is preliminary data.</text>
</comment>
<dbReference type="Gene3D" id="2.120.10.80">
    <property type="entry name" value="Kelch-type beta propeller"/>
    <property type="match status" value="2"/>
</dbReference>
<dbReference type="Proteomes" id="UP000444721">
    <property type="component" value="Unassembled WGS sequence"/>
</dbReference>
<dbReference type="PANTHER" id="PTHR46461:SF2">
    <property type="entry name" value="ATTRACTIN"/>
    <property type="match status" value="1"/>
</dbReference>
<dbReference type="PANTHER" id="PTHR46461">
    <property type="entry name" value="KELCH DOMAIN-CONTAINING PROTEIN 3"/>
    <property type="match status" value="1"/>
</dbReference>
<evidence type="ECO:0000313" key="1">
    <source>
        <dbReference type="EMBL" id="KAF0980431.1"/>
    </source>
</evidence>
<sequence length="354" mass="39830">MEQYRVTRRNSPKQEEWLASGVEWKLINFDQQQAIPSPRFDFAVASTPDHSLSFLYGGVNNSWGIMNDFWILNHQNLQWTKIVKDSSDDLWPPALRDAAGVFCLGEFYLFGGKSNGGTVSSDVWKFSLALRKWSIVNRGKDEEQAKIASKFGHSATCIGGSFIIIFGGSDKNNNLYNQLYLFSNGTFTEIEPKGQDRISPRMYTPIIFNPIDSSLYAFGGYVKISANESANNDELWQFDLLAKQWKQIEKQHSAIWPPARSGHNLFKTSQFSNNFYIFGGELLNGLGTNDMYSFNILTSQWSAISMDGNTAPSGRLGSAFIQKSYSSEEYILFGGVSGWTNTKILGDEWIASLH</sequence>
<dbReference type="InterPro" id="IPR052637">
    <property type="entry name" value="KLHDC3-like"/>
</dbReference>
<gene>
    <name evidence="1" type="ORF">FDP41_013645</name>
</gene>
<evidence type="ECO:0000313" key="2">
    <source>
        <dbReference type="Proteomes" id="UP000444721"/>
    </source>
</evidence>
<accession>A0A6A5C0J6</accession>
<reference evidence="1 2" key="1">
    <citation type="journal article" date="2019" name="Sci. Rep.">
        <title>Nanopore sequencing improves the draft genome of the human pathogenic amoeba Naegleria fowleri.</title>
        <authorList>
            <person name="Liechti N."/>
            <person name="Schurch N."/>
            <person name="Bruggmann R."/>
            <person name="Wittwer M."/>
        </authorList>
    </citation>
    <scope>NUCLEOTIDE SEQUENCE [LARGE SCALE GENOMIC DNA]</scope>
    <source>
        <strain evidence="1 2">ATCC 30894</strain>
    </source>
</reference>
<dbReference type="EMBL" id="VFQX01000019">
    <property type="protein sequence ID" value="KAF0980431.1"/>
    <property type="molecule type" value="Genomic_DNA"/>
</dbReference>
<organism evidence="1 2">
    <name type="scientific">Naegleria fowleri</name>
    <name type="common">Brain eating amoeba</name>
    <dbReference type="NCBI Taxonomy" id="5763"/>
    <lineage>
        <taxon>Eukaryota</taxon>
        <taxon>Discoba</taxon>
        <taxon>Heterolobosea</taxon>
        <taxon>Tetramitia</taxon>
        <taxon>Eutetramitia</taxon>
        <taxon>Vahlkampfiidae</taxon>
        <taxon>Naegleria</taxon>
    </lineage>
</organism>
<dbReference type="OrthoDB" id="45365at2759"/>